<keyword evidence="4" id="KW-1185">Reference proteome</keyword>
<evidence type="ECO:0000313" key="3">
    <source>
        <dbReference type="EMBL" id="MFB5946840.1"/>
    </source>
</evidence>
<dbReference type="InterPro" id="IPR037066">
    <property type="entry name" value="Plug_dom_sf"/>
</dbReference>
<feature type="domain" description="TonB-dependent receptor plug" evidence="2">
    <location>
        <begin position="717"/>
        <end position="810"/>
    </location>
</feature>
<evidence type="ECO:0000256" key="1">
    <source>
        <dbReference type="SAM" id="SignalP"/>
    </source>
</evidence>
<keyword evidence="3" id="KW-0675">Receptor</keyword>
<keyword evidence="1" id="KW-0732">Signal</keyword>
<reference evidence="3 4" key="1">
    <citation type="submission" date="2024-04" db="EMBL/GenBank/DDBJ databases">
        <title>Albibacterium profundi sp. nov., isolated from sediment of the Challenger Deep of Mariana Trench.</title>
        <authorList>
            <person name="Wang Y."/>
        </authorList>
    </citation>
    <scope>NUCLEOTIDE SEQUENCE [LARGE SCALE GENOMIC DNA]</scope>
    <source>
        <strain evidence="3 4">RHL897</strain>
    </source>
</reference>
<organism evidence="3 4">
    <name type="scientific">Albibacterium profundi</name>
    <dbReference type="NCBI Taxonomy" id="3134906"/>
    <lineage>
        <taxon>Bacteria</taxon>
        <taxon>Pseudomonadati</taxon>
        <taxon>Bacteroidota</taxon>
        <taxon>Sphingobacteriia</taxon>
        <taxon>Sphingobacteriales</taxon>
        <taxon>Sphingobacteriaceae</taxon>
        <taxon>Albibacterium</taxon>
    </lineage>
</organism>
<accession>A0ABV5CGY8</accession>
<protein>
    <submittedName>
        <fullName evidence="3">TonB-dependent receptor plug domain-containing protein</fullName>
    </submittedName>
</protein>
<sequence length="913" mass="101246">MKKSALLYLFFLLALPVVSFSQTTVEQILNPLERWAERYPQEKVHLHLDRPYYTSGDTIWLKAYVMVGGRHKLSAVSGAVYVDLISDTDSLTAALKLPVMAGLAFGNIDLPADLRPGNYRLRAYTQWMRNGDPAYFYEHPFVIGSISEEKTKSEISFAFDRESSNPRLTATINYLDESSQPLADERIFYQVRTSNEIVLTDNVKTDENGSIQIEVKTSALDDEDVDLNSLYILSEVELEKNQWDRQIFPVKYKGYETDVQFFPESGNLVAGLPVRVAFKAIGTDGLGVDIKGTIKDSKGNAVTEFQSQHLGMGTFNITPLAGESYQATIQLTDGSSFTADLPEVATEGYVLNIFPQGDSDTLVVRILAADQSFGPVNMVAQNNGEVLFAGGFDISKNLNTLRLPVADFPLGITQFTLFDAKGKPVNERLVFIDKFDEFSVETVLDKETYQPRELTKLSLKSLNTGGEPVRGRFSVSVVNEDDTPFDPDMESTIYSELLLKSELSGYIEKPNYYFRNIDTKKRDHLDVLMLTQGYRKFIWEDLFEDEVEPIEFPPEELTTTISGRLQTLLGKPVANGTVILNSFAAQVTLDTITDADGNFSFDNLLLTDSIRFSVQGLSAKGKDNVEILLDGIPGMRITPTRNRGDYMIDPQDSLKIYLERVKEKDDALSSLGLESRVIHLETVTVTKQSSIRGSNNLNPSGRADQTISGNELKACPTLRSCLEGRLRGVRFVSEQTNVGPVSFPINTRGGGRMLVAIDGRPLEAGSESGLMDIAGVFDQNMIDPASILNIQVLRSPSLLAMYGPSGSNGVILINTTGWTPGQRTVYNIKTFAPQGFSNVRKFYSPKYGVSDLLDTKADTRTTIYWNPVVQTETSGDTMLEYYNATEGSYRVVIEGVAIDGGITRKVIRYDVGN</sequence>
<dbReference type="Pfam" id="PF07715">
    <property type="entry name" value="Plug"/>
    <property type="match status" value="1"/>
</dbReference>
<feature type="chain" id="PRO_5047105407" evidence="1">
    <location>
        <begin position="22"/>
        <end position="913"/>
    </location>
</feature>
<dbReference type="EMBL" id="JBBVGT010000003">
    <property type="protein sequence ID" value="MFB5946840.1"/>
    <property type="molecule type" value="Genomic_DNA"/>
</dbReference>
<proteinExistence type="predicted"/>
<evidence type="ECO:0000259" key="2">
    <source>
        <dbReference type="Pfam" id="PF07715"/>
    </source>
</evidence>
<dbReference type="InterPro" id="IPR008969">
    <property type="entry name" value="CarboxyPept-like_regulatory"/>
</dbReference>
<feature type="signal peptide" evidence="1">
    <location>
        <begin position="1"/>
        <end position="21"/>
    </location>
</feature>
<dbReference type="RefSeq" id="WP_375558369.1">
    <property type="nucleotide sequence ID" value="NZ_JBBVGT010000003.1"/>
</dbReference>
<dbReference type="Proteomes" id="UP001580928">
    <property type="component" value="Unassembled WGS sequence"/>
</dbReference>
<evidence type="ECO:0000313" key="4">
    <source>
        <dbReference type="Proteomes" id="UP001580928"/>
    </source>
</evidence>
<dbReference type="SUPFAM" id="SSF56935">
    <property type="entry name" value="Porins"/>
    <property type="match status" value="1"/>
</dbReference>
<gene>
    <name evidence="3" type="ORF">WKR92_13480</name>
</gene>
<dbReference type="Gene3D" id="2.60.40.1930">
    <property type="match status" value="1"/>
</dbReference>
<dbReference type="InterPro" id="IPR012910">
    <property type="entry name" value="Plug_dom"/>
</dbReference>
<dbReference type="Gene3D" id="2.170.130.10">
    <property type="entry name" value="TonB-dependent receptor, plug domain"/>
    <property type="match status" value="1"/>
</dbReference>
<comment type="caution">
    <text evidence="3">The sequence shown here is derived from an EMBL/GenBank/DDBJ whole genome shotgun (WGS) entry which is preliminary data.</text>
</comment>
<dbReference type="SUPFAM" id="SSF49464">
    <property type="entry name" value="Carboxypeptidase regulatory domain-like"/>
    <property type="match status" value="1"/>
</dbReference>
<name>A0ABV5CGY8_9SPHI</name>